<dbReference type="Pfam" id="PF07228">
    <property type="entry name" value="SpoIIE"/>
    <property type="match status" value="1"/>
</dbReference>
<accession>A0A0E3ZAM7</accession>
<dbReference type="RefSeq" id="WP_046328881.1">
    <property type="nucleotide sequence ID" value="NZ_CP011280.1"/>
</dbReference>
<dbReference type="InterPro" id="IPR011006">
    <property type="entry name" value="CheY-like_superfamily"/>
</dbReference>
<dbReference type="GO" id="GO:0016791">
    <property type="term" value="F:phosphatase activity"/>
    <property type="evidence" value="ECO:0007669"/>
    <property type="project" value="TreeGrafter"/>
</dbReference>
<dbReference type="OrthoDB" id="9763484at2"/>
<dbReference type="SMART" id="SM00331">
    <property type="entry name" value="PP2C_SIG"/>
    <property type="match status" value="1"/>
</dbReference>
<dbReference type="PATRIC" id="fig|1069640.6.peg.917"/>
<name>A0A0E3ZAM7_9FUSO</name>
<dbReference type="InterPro" id="IPR001932">
    <property type="entry name" value="PPM-type_phosphatase-like_dom"/>
</dbReference>
<keyword evidence="4" id="KW-1185">Reference proteome</keyword>
<dbReference type="SUPFAM" id="SSF52172">
    <property type="entry name" value="CheY-like"/>
    <property type="match status" value="1"/>
</dbReference>
<dbReference type="AlphaFoldDB" id="A0A0E3ZAM7"/>
<evidence type="ECO:0000256" key="1">
    <source>
        <dbReference type="ARBA" id="ARBA00022801"/>
    </source>
</evidence>
<reference evidence="3 4" key="1">
    <citation type="journal article" date="2012" name="BMC Genomics">
        <title>Genomic sequence analysis and characterization of Sneathia amnii sp. nov.</title>
        <authorList>
            <consortium name="Vaginal Microbiome Consortium (additional members)"/>
            <person name="Harwich M.D.Jr."/>
            <person name="Serrano M.G."/>
            <person name="Fettweis J.M."/>
            <person name="Alves J.M."/>
            <person name="Reimers M.A."/>
            <person name="Buck G.A."/>
            <person name="Jefferson K.K."/>
        </authorList>
    </citation>
    <scope>NUCLEOTIDE SEQUENCE [LARGE SCALE GENOMIC DNA]</scope>
    <source>
        <strain evidence="3 4">SN35</strain>
    </source>
</reference>
<organism evidence="3 4">
    <name type="scientific">Sneathia vaginalis</name>
    <dbReference type="NCBI Taxonomy" id="187101"/>
    <lineage>
        <taxon>Bacteria</taxon>
        <taxon>Fusobacteriati</taxon>
        <taxon>Fusobacteriota</taxon>
        <taxon>Fusobacteriia</taxon>
        <taxon>Fusobacteriales</taxon>
        <taxon>Leptotrichiaceae</taxon>
        <taxon>Sneathia</taxon>
    </lineage>
</organism>
<sequence length="468" mass="54521">MEKYIVFSNEEETYKKIANIDDEIDTIILDLGDLDINPPFLIYLLKVFRLVKSKNMDIAFISKEVFTAEMNKYFRVFQTLEEYNKIKIFSSFVVKLYIDNSYTRNLLRNLFVTNGFQTKERKEERFLNKEHDSLDKDIYIINFEKYQEEKLEEIQKIKKKNPNSKVILLINKVTAYKALRTVKMGVDSIIEKPINTDEILASVKNLSMQSQLRAENIALNNKIKGLYKNLEKELALANDIQKKLMPPEKINFKGYNIEYIFSPSQKIGGDFCDIFKIDEDKIAVVFADISGHGIPAALLSTMLKAVIHSEFKNYMNIEDLMSLLNERINKIFPMGKFASMFYILLNTKENTISYCKASQEPALLIHDNKVEELQTEGQVLGVFSKEDFPDLVNFEVKTRSFSKDDVILLYTDGITEAVKDDKLYGFERLKENFLKKRNNILALKDTLDTYTLEDDLTLLTIWRDHEDI</sequence>
<dbReference type="HOGENOM" id="CLU_000445_43_7_0"/>
<dbReference type="Gene3D" id="3.60.40.10">
    <property type="entry name" value="PPM-type phosphatase domain"/>
    <property type="match status" value="1"/>
</dbReference>
<dbReference type="PANTHER" id="PTHR43156">
    <property type="entry name" value="STAGE II SPORULATION PROTEIN E-RELATED"/>
    <property type="match status" value="1"/>
</dbReference>
<gene>
    <name evidence="3" type="ORF">VC03_04635</name>
</gene>
<proteinExistence type="predicted"/>
<dbReference type="Gene3D" id="3.40.50.2300">
    <property type="match status" value="1"/>
</dbReference>
<dbReference type="EMBL" id="CP011280">
    <property type="protein sequence ID" value="AKC95777.1"/>
    <property type="molecule type" value="Genomic_DNA"/>
</dbReference>
<dbReference type="STRING" id="187101.VC03_04635"/>
<feature type="domain" description="PPM-type phosphatase" evidence="2">
    <location>
        <begin position="252"/>
        <end position="463"/>
    </location>
</feature>
<dbReference type="InterPro" id="IPR036457">
    <property type="entry name" value="PPM-type-like_dom_sf"/>
</dbReference>
<dbReference type="InterPro" id="IPR052016">
    <property type="entry name" value="Bact_Sigma-Reg"/>
</dbReference>
<keyword evidence="1" id="KW-0378">Hydrolase</keyword>
<dbReference type="PANTHER" id="PTHR43156:SF2">
    <property type="entry name" value="STAGE II SPORULATION PROTEIN E"/>
    <property type="match status" value="1"/>
</dbReference>
<dbReference type="SUPFAM" id="SSF81606">
    <property type="entry name" value="PP2C-like"/>
    <property type="match status" value="1"/>
</dbReference>
<dbReference type="Proteomes" id="UP000033103">
    <property type="component" value="Chromosome"/>
</dbReference>
<protein>
    <recommendedName>
        <fullName evidence="2">PPM-type phosphatase domain-containing protein</fullName>
    </recommendedName>
</protein>
<evidence type="ECO:0000313" key="4">
    <source>
        <dbReference type="Proteomes" id="UP000033103"/>
    </source>
</evidence>
<evidence type="ECO:0000313" key="3">
    <source>
        <dbReference type="EMBL" id="AKC95777.1"/>
    </source>
</evidence>
<evidence type="ECO:0000259" key="2">
    <source>
        <dbReference type="SMART" id="SM00331"/>
    </source>
</evidence>
<dbReference type="KEGG" id="sns:VC03_04635"/>